<name>A0ABR3XEQ3_9PEZI</name>
<gene>
    <name evidence="1" type="ORF">Daus18300_003451</name>
</gene>
<accession>A0ABR3XEQ3</accession>
<dbReference type="EMBL" id="JAWRVE010000022">
    <property type="protein sequence ID" value="KAL1874433.1"/>
    <property type="molecule type" value="Genomic_DNA"/>
</dbReference>
<protein>
    <recommendedName>
        <fullName evidence="3">Glyoxalase-like domain-containing protein</fullName>
    </recommendedName>
</protein>
<sequence>MADKAKPIPKPPAKCRPDRKHILTFTIKPHSVPDVKWPYFTLDIKFPHPHWAKAYSEFSARQPHHQRHGTTAQQDAQDPLVVHQPLPGTVQKVEIKKLQGGPDAPVGLFLVFNQSESAKEWFKMSRLFTKGDDDSGAEVYMQMEVTHDRVDAELKIWE</sequence>
<evidence type="ECO:0000313" key="1">
    <source>
        <dbReference type="EMBL" id="KAL1874433.1"/>
    </source>
</evidence>
<organism evidence="1 2">
    <name type="scientific">Diaporthe australafricana</name>
    <dbReference type="NCBI Taxonomy" id="127596"/>
    <lineage>
        <taxon>Eukaryota</taxon>
        <taxon>Fungi</taxon>
        <taxon>Dikarya</taxon>
        <taxon>Ascomycota</taxon>
        <taxon>Pezizomycotina</taxon>
        <taxon>Sordariomycetes</taxon>
        <taxon>Sordariomycetidae</taxon>
        <taxon>Diaporthales</taxon>
        <taxon>Diaporthaceae</taxon>
        <taxon>Diaporthe</taxon>
    </lineage>
</organism>
<proteinExistence type="predicted"/>
<comment type="caution">
    <text evidence="1">The sequence shown here is derived from an EMBL/GenBank/DDBJ whole genome shotgun (WGS) entry which is preliminary data.</text>
</comment>
<keyword evidence="2" id="KW-1185">Reference proteome</keyword>
<evidence type="ECO:0008006" key="3">
    <source>
        <dbReference type="Google" id="ProtNLM"/>
    </source>
</evidence>
<dbReference type="Proteomes" id="UP001583177">
    <property type="component" value="Unassembled WGS sequence"/>
</dbReference>
<reference evidence="1 2" key="1">
    <citation type="journal article" date="2024" name="IMA Fungus">
        <title>IMA Genome - F19 : A genome assembly and annotation guide to empower mycologists, including annotated draft genome sequences of Ceratocystis pirilliformis, Diaporthe australafricana, Fusarium ophioides, Paecilomyces lecythidis, and Sporothrix stenoceras.</title>
        <authorList>
            <person name="Aylward J."/>
            <person name="Wilson A.M."/>
            <person name="Visagie C.M."/>
            <person name="Spraker J."/>
            <person name="Barnes I."/>
            <person name="Buitendag C."/>
            <person name="Ceriani C."/>
            <person name="Del Mar Angel L."/>
            <person name="du Plessis D."/>
            <person name="Fuchs T."/>
            <person name="Gasser K."/>
            <person name="Kramer D."/>
            <person name="Li W."/>
            <person name="Munsamy K."/>
            <person name="Piso A."/>
            <person name="Price J.L."/>
            <person name="Sonnekus B."/>
            <person name="Thomas C."/>
            <person name="van der Nest A."/>
            <person name="van Dijk A."/>
            <person name="van Heerden A."/>
            <person name="van Vuuren N."/>
            <person name="Yilmaz N."/>
            <person name="Duong T.A."/>
            <person name="van der Merwe N.A."/>
            <person name="Wingfield M.J."/>
            <person name="Wingfield B.D."/>
        </authorList>
    </citation>
    <scope>NUCLEOTIDE SEQUENCE [LARGE SCALE GENOMIC DNA]</scope>
    <source>
        <strain evidence="1 2">CMW 18300</strain>
    </source>
</reference>
<evidence type="ECO:0000313" key="2">
    <source>
        <dbReference type="Proteomes" id="UP001583177"/>
    </source>
</evidence>